<reference evidence="2" key="1">
    <citation type="submission" date="2021-11" db="EMBL/GenBank/DDBJ databases">
        <authorList>
            <person name="Schell T."/>
        </authorList>
    </citation>
    <scope>NUCLEOTIDE SEQUENCE</scope>
    <source>
        <strain evidence="2">M5</strain>
    </source>
</reference>
<evidence type="ECO:0000256" key="1">
    <source>
        <dbReference type="SAM" id="SignalP"/>
    </source>
</evidence>
<feature type="chain" id="PRO_5035172542" description="Secreted protein" evidence="1">
    <location>
        <begin position="24"/>
        <end position="171"/>
    </location>
</feature>
<gene>
    <name evidence="2" type="ORF">DGAL_LOCUS1571</name>
</gene>
<feature type="signal peptide" evidence="1">
    <location>
        <begin position="1"/>
        <end position="23"/>
    </location>
</feature>
<organism evidence="2 3">
    <name type="scientific">Daphnia galeata</name>
    <dbReference type="NCBI Taxonomy" id="27404"/>
    <lineage>
        <taxon>Eukaryota</taxon>
        <taxon>Metazoa</taxon>
        <taxon>Ecdysozoa</taxon>
        <taxon>Arthropoda</taxon>
        <taxon>Crustacea</taxon>
        <taxon>Branchiopoda</taxon>
        <taxon>Diplostraca</taxon>
        <taxon>Cladocera</taxon>
        <taxon>Anomopoda</taxon>
        <taxon>Daphniidae</taxon>
        <taxon>Daphnia</taxon>
    </lineage>
</organism>
<name>A0A8J2RGT7_9CRUS</name>
<dbReference type="InterPro" id="IPR053358">
    <property type="entry name" value="Diff-assoc_signaling"/>
</dbReference>
<dbReference type="Proteomes" id="UP000789390">
    <property type="component" value="Unassembled WGS sequence"/>
</dbReference>
<comment type="caution">
    <text evidence="2">The sequence shown here is derived from an EMBL/GenBank/DDBJ whole genome shotgun (WGS) entry which is preliminary data.</text>
</comment>
<sequence>MRLFLLQFVVILVLTISVEYCRAQTGRGDPYFTFRMKQDDGQLVCGSVQMDVRDTLRNGLGKSGNELVATFGRTSFSGNEQAKSNLVKNSQVRIDLQGMFTQYGKRWANLQIQRNGNGHPKPTTMGHVFLEADKTFPIRLVRNAFVESMSRCVKVWLAIYDGPNTRVPLDP</sequence>
<keyword evidence="3" id="KW-1185">Reference proteome</keyword>
<evidence type="ECO:0008006" key="4">
    <source>
        <dbReference type="Google" id="ProtNLM"/>
    </source>
</evidence>
<dbReference type="PANTHER" id="PTHR34261">
    <property type="entry name" value="APC REGULATOR OF WNT-SIGNALING PATHWAY-RELATED"/>
    <property type="match status" value="1"/>
</dbReference>
<evidence type="ECO:0000313" key="3">
    <source>
        <dbReference type="Proteomes" id="UP000789390"/>
    </source>
</evidence>
<accession>A0A8J2RGT7</accession>
<dbReference type="PANTHER" id="PTHR34261:SF1">
    <property type="entry name" value="TUBULIN POLYMERIZATION-PROMOTING PROTEIN"/>
    <property type="match status" value="1"/>
</dbReference>
<keyword evidence="1" id="KW-0732">Signal</keyword>
<proteinExistence type="predicted"/>
<evidence type="ECO:0000313" key="2">
    <source>
        <dbReference type="EMBL" id="CAH0099437.1"/>
    </source>
</evidence>
<dbReference type="AlphaFoldDB" id="A0A8J2RGT7"/>
<dbReference type="EMBL" id="CAKKLH010000019">
    <property type="protein sequence ID" value="CAH0099437.1"/>
    <property type="molecule type" value="Genomic_DNA"/>
</dbReference>
<dbReference type="OrthoDB" id="6333890at2759"/>
<protein>
    <recommendedName>
        <fullName evidence="4">Secreted protein</fullName>
    </recommendedName>
</protein>